<sequence>MDGPRLAPRPSSAANRSSQSPIEGSPISTLIVLIKAQEGFPHHPPVSQVPVTNKVYFTKTPNSMNSDVPGSSSVVGVARQALDGCPKLLVGHNMNFSQQALVVAGP</sequence>
<evidence type="ECO:0000313" key="2">
    <source>
        <dbReference type="EMBL" id="KAJ6976345.1"/>
    </source>
</evidence>
<dbReference type="EMBL" id="JAQIZT010000012">
    <property type="protein sequence ID" value="KAJ6976345.1"/>
    <property type="molecule type" value="Genomic_DNA"/>
</dbReference>
<gene>
    <name evidence="2" type="ORF">NC653_028458</name>
</gene>
<name>A0AAD6M059_9ROSI</name>
<organism evidence="2 3">
    <name type="scientific">Populus alba x Populus x berolinensis</name>
    <dbReference type="NCBI Taxonomy" id="444605"/>
    <lineage>
        <taxon>Eukaryota</taxon>
        <taxon>Viridiplantae</taxon>
        <taxon>Streptophyta</taxon>
        <taxon>Embryophyta</taxon>
        <taxon>Tracheophyta</taxon>
        <taxon>Spermatophyta</taxon>
        <taxon>Magnoliopsida</taxon>
        <taxon>eudicotyledons</taxon>
        <taxon>Gunneridae</taxon>
        <taxon>Pentapetalae</taxon>
        <taxon>rosids</taxon>
        <taxon>fabids</taxon>
        <taxon>Malpighiales</taxon>
        <taxon>Salicaceae</taxon>
        <taxon>Saliceae</taxon>
        <taxon>Populus</taxon>
    </lineage>
</organism>
<evidence type="ECO:0000313" key="3">
    <source>
        <dbReference type="Proteomes" id="UP001164929"/>
    </source>
</evidence>
<accession>A0AAD6M059</accession>
<evidence type="ECO:0000256" key="1">
    <source>
        <dbReference type="SAM" id="MobiDB-lite"/>
    </source>
</evidence>
<feature type="compositionally biased region" description="Low complexity" evidence="1">
    <location>
        <begin position="1"/>
        <end position="21"/>
    </location>
</feature>
<proteinExistence type="predicted"/>
<comment type="caution">
    <text evidence="2">The sequence shown here is derived from an EMBL/GenBank/DDBJ whole genome shotgun (WGS) entry which is preliminary data.</text>
</comment>
<reference evidence="2" key="1">
    <citation type="journal article" date="2023" name="Mol. Ecol. Resour.">
        <title>Chromosome-level genome assembly of a triploid poplar Populus alba 'Berolinensis'.</title>
        <authorList>
            <person name="Chen S."/>
            <person name="Yu Y."/>
            <person name="Wang X."/>
            <person name="Wang S."/>
            <person name="Zhang T."/>
            <person name="Zhou Y."/>
            <person name="He R."/>
            <person name="Meng N."/>
            <person name="Wang Y."/>
            <person name="Liu W."/>
            <person name="Liu Z."/>
            <person name="Liu J."/>
            <person name="Guo Q."/>
            <person name="Huang H."/>
            <person name="Sederoff R.R."/>
            <person name="Wang G."/>
            <person name="Qu G."/>
            <person name="Chen S."/>
        </authorList>
    </citation>
    <scope>NUCLEOTIDE SEQUENCE</scope>
    <source>
        <strain evidence="2">SC-2020</strain>
    </source>
</reference>
<feature type="region of interest" description="Disordered" evidence="1">
    <location>
        <begin position="1"/>
        <end position="23"/>
    </location>
</feature>
<keyword evidence="3" id="KW-1185">Reference proteome</keyword>
<dbReference type="Proteomes" id="UP001164929">
    <property type="component" value="Chromosome 12"/>
</dbReference>
<protein>
    <submittedName>
        <fullName evidence="2">Uncharacterized protein</fullName>
    </submittedName>
</protein>
<dbReference type="AlphaFoldDB" id="A0AAD6M059"/>